<feature type="domain" description="Metalloprotease StcE beta-sandwich" evidence="1">
    <location>
        <begin position="71"/>
        <end position="132"/>
    </location>
</feature>
<keyword evidence="3" id="KW-1185">Reference proteome</keyword>
<gene>
    <name evidence="2" type="ORF">JZM24_08445</name>
</gene>
<evidence type="ECO:0000313" key="3">
    <source>
        <dbReference type="Proteomes" id="UP000811282"/>
    </source>
</evidence>
<reference evidence="2 3" key="1">
    <citation type="journal article" date="2021" name="Genome Biol. Evol.">
        <title>The evolution of interdependence in a four-way mealybug symbiosis.</title>
        <authorList>
            <person name="Garber A.I."/>
            <person name="Kupper M."/>
            <person name="Laetsch D.R."/>
            <person name="Weldon S.R."/>
            <person name="Ladinsky M.S."/>
            <person name="Bjorkman P.J."/>
            <person name="McCutcheon J.P."/>
        </authorList>
    </citation>
    <scope>NUCLEOTIDE SEQUENCE [LARGE SCALE GENOMIC DNA]</scope>
    <source>
        <strain evidence="2">SOD</strain>
    </source>
</reference>
<dbReference type="EMBL" id="JAFJYC010000001">
    <property type="protein sequence ID" value="MBT9432145.1"/>
    <property type="molecule type" value="Genomic_DNA"/>
</dbReference>
<protein>
    <recommendedName>
        <fullName evidence="1">Metalloprotease StcE beta-sandwich domain-containing protein</fullName>
    </recommendedName>
</protein>
<evidence type="ECO:0000313" key="2">
    <source>
        <dbReference type="EMBL" id="MBT9432145.1"/>
    </source>
</evidence>
<dbReference type="Proteomes" id="UP000811282">
    <property type="component" value="Unassembled WGS sequence"/>
</dbReference>
<proteinExistence type="predicted"/>
<dbReference type="InterPro" id="IPR048990">
    <property type="entry name" value="StcE_b-sandwich"/>
</dbReference>
<comment type="caution">
    <text evidence="2">The sequence shown here is derived from an EMBL/GenBank/DDBJ whole genome shotgun (WGS) entry which is preliminary data.</text>
</comment>
<dbReference type="Pfam" id="PF20944">
    <property type="entry name" value="StcE_b-sandwich"/>
    <property type="match status" value="1"/>
</dbReference>
<organism evidence="2 3">
    <name type="scientific">Candidatus Sodalis endolongispinus</name>
    <dbReference type="NCBI Taxonomy" id="2812662"/>
    <lineage>
        <taxon>Bacteria</taxon>
        <taxon>Pseudomonadati</taxon>
        <taxon>Pseudomonadota</taxon>
        <taxon>Gammaproteobacteria</taxon>
        <taxon>Enterobacterales</taxon>
        <taxon>Bruguierivoracaceae</taxon>
        <taxon>Sodalis</taxon>
    </lineage>
</organism>
<dbReference type="Gene3D" id="2.60.120.1230">
    <property type="match status" value="1"/>
</dbReference>
<name>A0ABS5YAV5_9GAMM</name>
<sequence length="138" mass="15953">MYLPSVNSTYREQGYYNIAKIYDAETWLRIEALREDIMEYLDEDRFYLFPFDNGKAITEASLRDAMNEHKNILIKMYDGGWAPKTFIPSMTTANKTVKIATNAGYKTTVSYNNKEITLEKGGMLTLTSKAVWHEVNSR</sequence>
<evidence type="ECO:0000259" key="1">
    <source>
        <dbReference type="Pfam" id="PF20944"/>
    </source>
</evidence>
<dbReference type="RefSeq" id="WP_215669321.1">
    <property type="nucleotide sequence ID" value="NZ_JAFJYC010000001.1"/>
</dbReference>
<accession>A0ABS5YAV5</accession>